<name>A0A650AFE9_9PEZI</name>
<accession>A0A650AFE9</accession>
<dbReference type="AlphaFoldDB" id="A0A650AFE9"/>
<sequence>MSLHVQAKMFEHRKQSFSTTSACSTISKGNANNDSNLPQNNNTELLSSEDLKALHAVYIRERPSLSLLEREGCIPLQSRGTLYKDREAPVIPFYRDLILATCFHCLYKEKRSELLKELGSKSCIRTRPRHSLSHLVGDGSKR</sequence>
<reference evidence="1" key="1">
    <citation type="submission" date="2019-02" db="EMBL/GenBank/DDBJ databases">
        <title>The largest mitochondrial genome of Morchella importuna (272.2 kb) among fungi reservoir of numerous mitochondrial ORFs, repeatitive sequences and nuclear genome horizontal transfer.</title>
        <authorList>
            <person name="Liu W."/>
            <person name="Bian Y."/>
        </authorList>
    </citation>
    <scope>NUCLEOTIDE SEQUENCE</scope>
</reference>
<gene>
    <name evidence="1" type="primary">orf142</name>
</gene>
<dbReference type="GeneID" id="42906040"/>
<dbReference type="EMBL" id="MK527108">
    <property type="protein sequence ID" value="QGN66717.1"/>
    <property type="molecule type" value="Genomic_DNA"/>
</dbReference>
<keyword evidence="1" id="KW-0496">Mitochondrion</keyword>
<evidence type="ECO:0000313" key="1">
    <source>
        <dbReference type="EMBL" id="QGN66717.1"/>
    </source>
</evidence>
<organism evidence="1">
    <name type="scientific">Morchella importuna</name>
    <dbReference type="NCBI Taxonomy" id="1174673"/>
    <lineage>
        <taxon>Eukaryota</taxon>
        <taxon>Fungi</taxon>
        <taxon>Dikarya</taxon>
        <taxon>Ascomycota</taxon>
        <taxon>Pezizomycotina</taxon>
        <taxon>Pezizomycetes</taxon>
        <taxon>Pezizales</taxon>
        <taxon>Morchellaceae</taxon>
        <taxon>Morchella</taxon>
    </lineage>
</organism>
<protein>
    <submittedName>
        <fullName evidence="1">Uncharacterized protein</fullName>
    </submittedName>
</protein>
<geneLocation type="mitochondrion" evidence="1"/>
<proteinExistence type="predicted"/>
<dbReference type="RefSeq" id="YP_009722315.1">
    <property type="nucleotide sequence ID" value="NC_045397.1"/>
</dbReference>